<keyword evidence="2" id="KW-1003">Cell membrane</keyword>
<dbReference type="GO" id="GO:0005886">
    <property type="term" value="C:plasma membrane"/>
    <property type="evidence" value="ECO:0007669"/>
    <property type="project" value="UniProtKB-SubCell"/>
</dbReference>
<dbReference type="OrthoDB" id="194765at2"/>
<proteinExistence type="predicted"/>
<evidence type="ECO:0000313" key="8">
    <source>
        <dbReference type="Proteomes" id="UP000078486"/>
    </source>
</evidence>
<protein>
    <recommendedName>
        <fullName evidence="9">Cytochrome C oxidase subunit IV</fullName>
    </recommendedName>
</protein>
<evidence type="ECO:0008006" key="9">
    <source>
        <dbReference type="Google" id="ProtNLM"/>
    </source>
</evidence>
<feature type="transmembrane region" description="Helical" evidence="6">
    <location>
        <begin position="74"/>
        <end position="94"/>
    </location>
</feature>
<evidence type="ECO:0000256" key="6">
    <source>
        <dbReference type="SAM" id="Phobius"/>
    </source>
</evidence>
<feature type="transmembrane region" description="Helical" evidence="6">
    <location>
        <begin position="41"/>
        <end position="62"/>
    </location>
</feature>
<feature type="transmembrane region" description="Helical" evidence="6">
    <location>
        <begin position="15"/>
        <end position="35"/>
    </location>
</feature>
<keyword evidence="8" id="KW-1185">Reference proteome</keyword>
<sequence length="121" mass="13293">MPAPSIHTHEGKFHLFIQIAMLLAVITGLEIIIVYLPIAKWIVVASLVVLSLVKFLFVIFAFMHLRWDRRFCTILFFIGLFLATLIGWALLSLFNSESSAPLETAGLTRSAPAAPSAPGIA</sequence>
<keyword evidence="5 6" id="KW-0472">Membrane</keyword>
<dbReference type="STRING" id="1184151.AW736_14435"/>
<evidence type="ECO:0000256" key="1">
    <source>
        <dbReference type="ARBA" id="ARBA00004651"/>
    </source>
</evidence>
<evidence type="ECO:0000256" key="4">
    <source>
        <dbReference type="ARBA" id="ARBA00022989"/>
    </source>
</evidence>
<dbReference type="EMBL" id="LRRQ01000103">
    <property type="protein sequence ID" value="OAM89154.1"/>
    <property type="molecule type" value="Genomic_DNA"/>
</dbReference>
<dbReference type="InterPro" id="IPR005171">
    <property type="entry name" value="Cyt_c_oxidase_su4_prok"/>
</dbReference>
<evidence type="ECO:0000256" key="3">
    <source>
        <dbReference type="ARBA" id="ARBA00022692"/>
    </source>
</evidence>
<dbReference type="Proteomes" id="UP000078486">
    <property type="component" value="Unassembled WGS sequence"/>
</dbReference>
<evidence type="ECO:0000313" key="7">
    <source>
        <dbReference type="EMBL" id="OAM89154.1"/>
    </source>
</evidence>
<reference evidence="7 8" key="1">
    <citation type="submission" date="2016-01" db="EMBL/GenBank/DDBJ databases">
        <title>High potential of lignocellulose degradation of a new Verrucomicrobia species.</title>
        <authorList>
            <person name="Wang Y."/>
            <person name="Shi Y."/>
            <person name="Qiu Z."/>
            <person name="Liu S."/>
            <person name="Yang H."/>
        </authorList>
    </citation>
    <scope>NUCLEOTIDE SEQUENCE [LARGE SCALE GENOMIC DNA]</scope>
    <source>
        <strain evidence="7 8">TSB47</strain>
    </source>
</reference>
<organism evidence="7 8">
    <name type="scientific">Termitidicoccus mucosus</name>
    <dbReference type="NCBI Taxonomy" id="1184151"/>
    <lineage>
        <taxon>Bacteria</taxon>
        <taxon>Pseudomonadati</taxon>
        <taxon>Verrucomicrobiota</taxon>
        <taxon>Opitutia</taxon>
        <taxon>Opitutales</taxon>
        <taxon>Opitutaceae</taxon>
        <taxon>Termitidicoccus</taxon>
    </lineage>
</organism>
<dbReference type="RefSeq" id="WP_068770882.1">
    <property type="nucleotide sequence ID" value="NZ_CP109796.1"/>
</dbReference>
<accession>A0A178IGK8</accession>
<name>A0A178IGK8_9BACT</name>
<keyword evidence="4 6" id="KW-1133">Transmembrane helix</keyword>
<keyword evidence="3 6" id="KW-0812">Transmembrane</keyword>
<dbReference type="AlphaFoldDB" id="A0A178IGK8"/>
<gene>
    <name evidence="7" type="ORF">AW736_14435</name>
</gene>
<evidence type="ECO:0000256" key="5">
    <source>
        <dbReference type="ARBA" id="ARBA00023136"/>
    </source>
</evidence>
<dbReference type="Pfam" id="PF03626">
    <property type="entry name" value="COX4_pro"/>
    <property type="match status" value="1"/>
</dbReference>
<comment type="caution">
    <text evidence="7">The sequence shown here is derived from an EMBL/GenBank/DDBJ whole genome shotgun (WGS) entry which is preliminary data.</text>
</comment>
<comment type="subcellular location">
    <subcellularLocation>
        <location evidence="1">Cell membrane</location>
        <topology evidence="1">Multi-pass membrane protein</topology>
    </subcellularLocation>
</comment>
<evidence type="ECO:0000256" key="2">
    <source>
        <dbReference type="ARBA" id="ARBA00022475"/>
    </source>
</evidence>